<name>A0A381VPN7_9ZZZZ</name>
<feature type="domain" description="ABC transporter" evidence="3">
    <location>
        <begin position="322"/>
        <end position="521"/>
    </location>
</feature>
<dbReference type="Pfam" id="PF00005">
    <property type="entry name" value="ABC_tran"/>
    <property type="match status" value="2"/>
</dbReference>
<dbReference type="InterPro" id="IPR003439">
    <property type="entry name" value="ABC_transporter-like_ATP-bd"/>
</dbReference>
<dbReference type="FunFam" id="3.40.50.300:FF:000011">
    <property type="entry name" value="Putative ABC transporter ATP-binding component"/>
    <property type="match status" value="1"/>
</dbReference>
<evidence type="ECO:0000256" key="1">
    <source>
        <dbReference type="ARBA" id="ARBA00022741"/>
    </source>
</evidence>
<proteinExistence type="predicted"/>
<dbReference type="AlphaFoldDB" id="A0A381VPN7"/>
<dbReference type="PANTHER" id="PTHR42855:SF2">
    <property type="entry name" value="DRUG RESISTANCE ABC TRANSPORTER,ATP-BINDING PROTEIN"/>
    <property type="match status" value="1"/>
</dbReference>
<dbReference type="GO" id="GO:0016887">
    <property type="term" value="F:ATP hydrolysis activity"/>
    <property type="evidence" value="ECO:0007669"/>
    <property type="project" value="InterPro"/>
</dbReference>
<dbReference type="InterPro" id="IPR027417">
    <property type="entry name" value="P-loop_NTPase"/>
</dbReference>
<dbReference type="Gene3D" id="3.40.50.300">
    <property type="entry name" value="P-loop containing nucleotide triphosphate hydrolases"/>
    <property type="match status" value="2"/>
</dbReference>
<dbReference type="Pfam" id="PF12848">
    <property type="entry name" value="ABC_tran_Xtn"/>
    <property type="match status" value="1"/>
</dbReference>
<dbReference type="PROSITE" id="PS00211">
    <property type="entry name" value="ABC_TRANSPORTER_1"/>
    <property type="match status" value="2"/>
</dbReference>
<accession>A0A381VPN7</accession>
<dbReference type="InterPro" id="IPR051309">
    <property type="entry name" value="ABCF_ATPase"/>
</dbReference>
<sequence length="521" mass="57711">MIVVENLTKQFAGRDLFSTVSFTVSSGEKIGVVGPNGSGKTTLLKMIAGDEPVSNGQVNLTGGQLAYLHQEADVELDRSLNDEMWTALPELYSLKNLIDQIEDALILEALNAESLAADLNRAHERFRVLGGQGVDASIARVTSGLGFSHADLEKPCGDFSGGWRMRISLAKILLKRDEHLLLDEPTNHLDKTSKRWLAHELADYPGAVLMVTHDGKFLEQVVTRVLNVEHGVVMSYPGTFSQYLQGKKVRQEQLDAEADRQDREIARQEQFIDRFRSKATKARQVQSRIKSLEKIDRVSRMRESKATRFQIKSSGRIEHKVLLAEGISHDWEDSPVLLDVSLEIERGQKIALIGANGGGKSTLLRILAGEVEPSEGSVNWAQRAQRGYYAQHQDESLVLDATVLESVRESAENQPDGVLRGILGRFLFSDDDVFKTVRMLSGGEKSRVALAKFLVQPNNVLLLDEPTNHLDSATRRELLSALADYDGTIVCASHDPAIVEEIATHVYTVENGEITLIDVRV</sequence>
<dbReference type="PANTHER" id="PTHR42855">
    <property type="entry name" value="ABC TRANSPORTER ATP-BINDING SUBUNIT"/>
    <property type="match status" value="1"/>
</dbReference>
<dbReference type="SUPFAM" id="SSF52540">
    <property type="entry name" value="P-loop containing nucleoside triphosphate hydrolases"/>
    <property type="match status" value="2"/>
</dbReference>
<evidence type="ECO:0000259" key="3">
    <source>
        <dbReference type="PROSITE" id="PS50893"/>
    </source>
</evidence>
<evidence type="ECO:0000256" key="2">
    <source>
        <dbReference type="ARBA" id="ARBA00022840"/>
    </source>
</evidence>
<gene>
    <name evidence="4" type="ORF">METZ01_LOCUS95139</name>
</gene>
<dbReference type="EMBL" id="UINC01009426">
    <property type="protein sequence ID" value="SVA42285.1"/>
    <property type="molecule type" value="Genomic_DNA"/>
</dbReference>
<evidence type="ECO:0000313" key="4">
    <source>
        <dbReference type="EMBL" id="SVA42285.1"/>
    </source>
</evidence>
<dbReference type="InterPro" id="IPR017871">
    <property type="entry name" value="ABC_transporter-like_CS"/>
</dbReference>
<feature type="domain" description="ABC transporter" evidence="3">
    <location>
        <begin position="2"/>
        <end position="256"/>
    </location>
</feature>
<protein>
    <recommendedName>
        <fullName evidence="3">ABC transporter domain-containing protein</fullName>
    </recommendedName>
</protein>
<dbReference type="CDD" id="cd03221">
    <property type="entry name" value="ABCF_EF-3"/>
    <property type="match status" value="2"/>
</dbReference>
<dbReference type="SMART" id="SM00382">
    <property type="entry name" value="AAA"/>
    <property type="match status" value="2"/>
</dbReference>
<dbReference type="InterPro" id="IPR032781">
    <property type="entry name" value="ABC_tran_Xtn"/>
</dbReference>
<reference evidence="4" key="1">
    <citation type="submission" date="2018-05" db="EMBL/GenBank/DDBJ databases">
        <authorList>
            <person name="Lanie J.A."/>
            <person name="Ng W.-L."/>
            <person name="Kazmierczak K.M."/>
            <person name="Andrzejewski T.M."/>
            <person name="Davidsen T.M."/>
            <person name="Wayne K.J."/>
            <person name="Tettelin H."/>
            <person name="Glass J.I."/>
            <person name="Rusch D."/>
            <person name="Podicherti R."/>
            <person name="Tsui H.-C.T."/>
            <person name="Winkler M.E."/>
        </authorList>
    </citation>
    <scope>NUCLEOTIDE SEQUENCE</scope>
</reference>
<dbReference type="GO" id="GO:0005524">
    <property type="term" value="F:ATP binding"/>
    <property type="evidence" value="ECO:0007669"/>
    <property type="project" value="UniProtKB-KW"/>
</dbReference>
<dbReference type="PROSITE" id="PS50893">
    <property type="entry name" value="ABC_TRANSPORTER_2"/>
    <property type="match status" value="2"/>
</dbReference>
<keyword evidence="2" id="KW-0067">ATP-binding</keyword>
<organism evidence="4">
    <name type="scientific">marine metagenome</name>
    <dbReference type="NCBI Taxonomy" id="408172"/>
    <lineage>
        <taxon>unclassified sequences</taxon>
        <taxon>metagenomes</taxon>
        <taxon>ecological metagenomes</taxon>
    </lineage>
</organism>
<dbReference type="InterPro" id="IPR003593">
    <property type="entry name" value="AAA+_ATPase"/>
</dbReference>
<keyword evidence="1" id="KW-0547">Nucleotide-binding</keyword>